<name>A0AAJ7XEI5_PETMA</name>
<protein>
    <recommendedName>
        <fullName evidence="8">Golgi-associated plant pathogenesis-related protein 1</fullName>
    </recommendedName>
    <alternativeName>
        <fullName evidence="9">Glioma pathogenesis-related protein 2</fullName>
    </alternativeName>
</protein>
<comment type="subcellular location">
    <subcellularLocation>
        <location evidence="6">Golgi apparatus membrane</location>
        <topology evidence="6">Lipid-anchor</topology>
    </subcellularLocation>
</comment>
<keyword evidence="2" id="KW-0333">Golgi apparatus</keyword>
<organism evidence="11 12">
    <name type="scientific">Petromyzon marinus</name>
    <name type="common">Sea lamprey</name>
    <dbReference type="NCBI Taxonomy" id="7757"/>
    <lineage>
        <taxon>Eukaryota</taxon>
        <taxon>Metazoa</taxon>
        <taxon>Chordata</taxon>
        <taxon>Craniata</taxon>
        <taxon>Vertebrata</taxon>
        <taxon>Cyclostomata</taxon>
        <taxon>Hyperoartia</taxon>
        <taxon>Petromyzontiformes</taxon>
        <taxon>Petromyzontidae</taxon>
        <taxon>Petromyzon</taxon>
    </lineage>
</organism>
<evidence type="ECO:0000313" key="12">
    <source>
        <dbReference type="RefSeq" id="XP_032831410.1"/>
    </source>
</evidence>
<evidence type="ECO:0000256" key="9">
    <source>
        <dbReference type="ARBA" id="ARBA00075475"/>
    </source>
</evidence>
<dbReference type="AlphaFoldDB" id="A0AAJ7XEI5"/>
<proteinExistence type="predicted"/>
<evidence type="ECO:0000256" key="3">
    <source>
        <dbReference type="ARBA" id="ARBA00023054"/>
    </source>
</evidence>
<dbReference type="PROSITE" id="PS01009">
    <property type="entry name" value="CRISP_1"/>
    <property type="match status" value="1"/>
</dbReference>
<dbReference type="InterPro" id="IPR035940">
    <property type="entry name" value="CAP_sf"/>
</dbReference>
<gene>
    <name evidence="12" type="primary">GLIPR2</name>
</gene>
<dbReference type="InterPro" id="IPR034113">
    <property type="entry name" value="SCP_GAPR1-like"/>
</dbReference>
<dbReference type="SMART" id="SM00198">
    <property type="entry name" value="SCP"/>
    <property type="match status" value="1"/>
</dbReference>
<comment type="subunit">
    <text evidence="7">Homodimer. Interacts with CAV1.</text>
</comment>
<dbReference type="GO" id="GO:0005576">
    <property type="term" value="C:extracellular region"/>
    <property type="evidence" value="ECO:0007669"/>
    <property type="project" value="InterPro"/>
</dbReference>
<evidence type="ECO:0000313" key="11">
    <source>
        <dbReference type="Proteomes" id="UP001318040"/>
    </source>
</evidence>
<evidence type="ECO:0000256" key="5">
    <source>
        <dbReference type="ARBA" id="ARBA00023288"/>
    </source>
</evidence>
<keyword evidence="5" id="KW-0449">Lipoprotein</keyword>
<dbReference type="SUPFAM" id="SSF55797">
    <property type="entry name" value="PR-1-like"/>
    <property type="match status" value="1"/>
</dbReference>
<dbReference type="Proteomes" id="UP001318040">
    <property type="component" value="Chromosome 56"/>
</dbReference>
<reference evidence="12" key="1">
    <citation type="submission" date="2025-08" db="UniProtKB">
        <authorList>
            <consortium name="RefSeq"/>
        </authorList>
    </citation>
    <scope>IDENTIFICATION</scope>
    <source>
        <tissue evidence="12">Sperm</tissue>
    </source>
</reference>
<dbReference type="FunFam" id="3.40.33.10:FF:000015">
    <property type="entry name" value="Golgi-associated plant pathogenesis-related protein 1"/>
    <property type="match status" value="1"/>
</dbReference>
<dbReference type="Gene3D" id="3.40.33.10">
    <property type="entry name" value="CAP"/>
    <property type="match status" value="1"/>
</dbReference>
<keyword evidence="4" id="KW-0472">Membrane</keyword>
<dbReference type="CTD" id="152007"/>
<dbReference type="RefSeq" id="XP_032831410.1">
    <property type="nucleotide sequence ID" value="XM_032975519.1"/>
</dbReference>
<dbReference type="Pfam" id="PF00188">
    <property type="entry name" value="CAP"/>
    <property type="match status" value="1"/>
</dbReference>
<dbReference type="KEGG" id="pmrn:116954747"/>
<evidence type="ECO:0000256" key="2">
    <source>
        <dbReference type="ARBA" id="ARBA00023034"/>
    </source>
</evidence>
<dbReference type="InterPro" id="IPR001283">
    <property type="entry name" value="CRISP-related"/>
</dbReference>
<dbReference type="PANTHER" id="PTHR10334">
    <property type="entry name" value="CYSTEINE-RICH SECRETORY PROTEIN-RELATED"/>
    <property type="match status" value="1"/>
</dbReference>
<keyword evidence="1" id="KW-0519">Myristate</keyword>
<keyword evidence="11" id="KW-1185">Reference proteome</keyword>
<keyword evidence="3" id="KW-0175">Coiled coil</keyword>
<dbReference type="GO" id="GO:0000139">
    <property type="term" value="C:Golgi membrane"/>
    <property type="evidence" value="ECO:0007669"/>
    <property type="project" value="UniProtKB-SubCell"/>
</dbReference>
<dbReference type="PRINTS" id="PR00837">
    <property type="entry name" value="V5TPXLIKE"/>
</dbReference>
<evidence type="ECO:0000256" key="4">
    <source>
        <dbReference type="ARBA" id="ARBA00023136"/>
    </source>
</evidence>
<feature type="domain" description="SCP" evidence="10">
    <location>
        <begin position="8"/>
        <end position="141"/>
    </location>
</feature>
<evidence type="ECO:0000256" key="1">
    <source>
        <dbReference type="ARBA" id="ARBA00022707"/>
    </source>
</evidence>
<evidence type="ECO:0000256" key="7">
    <source>
        <dbReference type="ARBA" id="ARBA00063947"/>
    </source>
</evidence>
<dbReference type="InterPro" id="IPR014044">
    <property type="entry name" value="CAP_dom"/>
</dbReference>
<dbReference type="InterPro" id="IPR018244">
    <property type="entry name" value="Allrgn_V5/Tpx1_CS"/>
</dbReference>
<evidence type="ECO:0000259" key="10">
    <source>
        <dbReference type="SMART" id="SM00198"/>
    </source>
</evidence>
<evidence type="ECO:0000256" key="8">
    <source>
        <dbReference type="ARBA" id="ARBA00069728"/>
    </source>
</evidence>
<accession>A0AAJ7XEI5</accession>
<dbReference type="GeneID" id="116954747"/>
<dbReference type="CDD" id="cd05382">
    <property type="entry name" value="CAP_GAPR1-like"/>
    <property type="match status" value="1"/>
</dbReference>
<evidence type="ECO:0000256" key="6">
    <source>
        <dbReference type="ARBA" id="ARBA00037794"/>
    </source>
</evidence>
<sequence>MGKSASKEFARELLNAHNDYRKTHGVATLSLSSKMCREAQSYAESLARTRVLKHSSDTERGQCGENLAWASYDEPAKEVAERWYAEIQNYNFSNPGFSSGSGHFTAMVWRSSRKLGVGRARASDGSAFVVARYFPAGNVVNPGQFRDNVPPAGASARK</sequence>